<name>A0A9D3UVV7_9ROSI</name>
<proteinExistence type="predicted"/>
<evidence type="ECO:0000313" key="2">
    <source>
        <dbReference type="Proteomes" id="UP000828251"/>
    </source>
</evidence>
<dbReference type="EMBL" id="JAIQCV010000010">
    <property type="protein sequence ID" value="KAH1058004.1"/>
    <property type="molecule type" value="Genomic_DNA"/>
</dbReference>
<protein>
    <submittedName>
        <fullName evidence="1">Uncharacterized protein</fullName>
    </submittedName>
</protein>
<gene>
    <name evidence="1" type="ORF">J1N35_036069</name>
</gene>
<comment type="caution">
    <text evidence="1">The sequence shown here is derived from an EMBL/GenBank/DDBJ whole genome shotgun (WGS) entry which is preliminary data.</text>
</comment>
<dbReference type="Proteomes" id="UP000828251">
    <property type="component" value="Unassembled WGS sequence"/>
</dbReference>
<evidence type="ECO:0000313" key="1">
    <source>
        <dbReference type="EMBL" id="KAH1058004.1"/>
    </source>
</evidence>
<reference evidence="1 2" key="1">
    <citation type="journal article" date="2021" name="Plant Biotechnol. J.">
        <title>Multi-omics assisted identification of the key and species-specific regulatory components of drought-tolerant mechanisms in Gossypium stocksii.</title>
        <authorList>
            <person name="Yu D."/>
            <person name="Ke L."/>
            <person name="Zhang D."/>
            <person name="Wu Y."/>
            <person name="Sun Y."/>
            <person name="Mei J."/>
            <person name="Sun J."/>
            <person name="Sun Y."/>
        </authorList>
    </citation>
    <scope>NUCLEOTIDE SEQUENCE [LARGE SCALE GENOMIC DNA]</scope>
    <source>
        <strain evidence="2">cv. E1</strain>
        <tissue evidence="1">Leaf</tissue>
    </source>
</reference>
<organism evidence="1 2">
    <name type="scientific">Gossypium stocksii</name>
    <dbReference type="NCBI Taxonomy" id="47602"/>
    <lineage>
        <taxon>Eukaryota</taxon>
        <taxon>Viridiplantae</taxon>
        <taxon>Streptophyta</taxon>
        <taxon>Embryophyta</taxon>
        <taxon>Tracheophyta</taxon>
        <taxon>Spermatophyta</taxon>
        <taxon>Magnoliopsida</taxon>
        <taxon>eudicotyledons</taxon>
        <taxon>Gunneridae</taxon>
        <taxon>Pentapetalae</taxon>
        <taxon>rosids</taxon>
        <taxon>malvids</taxon>
        <taxon>Malvales</taxon>
        <taxon>Malvaceae</taxon>
        <taxon>Malvoideae</taxon>
        <taxon>Gossypium</taxon>
    </lineage>
</organism>
<accession>A0A9D3UVV7</accession>
<keyword evidence="2" id="KW-1185">Reference proteome</keyword>
<sequence>MTISRARQEADTITGLICLGRTHRSTTPLPAHIHRIIALHSYPDVWTAAWHSSRLKCIGAIRVA</sequence>
<dbReference type="AlphaFoldDB" id="A0A9D3UVV7"/>